<proteinExistence type="predicted"/>
<keyword evidence="2" id="KW-1133">Transmembrane helix</keyword>
<feature type="transmembrane region" description="Helical" evidence="2">
    <location>
        <begin position="108"/>
        <end position="126"/>
    </location>
</feature>
<keyword evidence="4" id="KW-1185">Reference proteome</keyword>
<feature type="region of interest" description="Disordered" evidence="1">
    <location>
        <begin position="247"/>
        <end position="296"/>
    </location>
</feature>
<keyword evidence="2" id="KW-0812">Transmembrane</keyword>
<keyword evidence="2" id="KW-0472">Membrane</keyword>
<feature type="transmembrane region" description="Helical" evidence="2">
    <location>
        <begin position="71"/>
        <end position="96"/>
    </location>
</feature>
<feature type="compositionally biased region" description="Basic and acidic residues" evidence="1">
    <location>
        <begin position="247"/>
        <end position="263"/>
    </location>
</feature>
<protein>
    <submittedName>
        <fullName evidence="3">Periaxin</fullName>
    </submittedName>
</protein>
<feature type="compositionally biased region" description="Pro residues" evidence="1">
    <location>
        <begin position="264"/>
        <end position="273"/>
    </location>
</feature>
<dbReference type="OrthoDB" id="447516at2759"/>
<organism evidence="3 4">
    <name type="scientific">Symbiodinium microadriaticum</name>
    <name type="common">Dinoflagellate</name>
    <name type="synonym">Zooxanthella microadriatica</name>
    <dbReference type="NCBI Taxonomy" id="2951"/>
    <lineage>
        <taxon>Eukaryota</taxon>
        <taxon>Sar</taxon>
        <taxon>Alveolata</taxon>
        <taxon>Dinophyceae</taxon>
        <taxon>Suessiales</taxon>
        <taxon>Symbiodiniaceae</taxon>
        <taxon>Symbiodinium</taxon>
    </lineage>
</organism>
<dbReference type="EMBL" id="LSRX01000983">
    <property type="protein sequence ID" value="OLP85321.1"/>
    <property type="molecule type" value="Genomic_DNA"/>
</dbReference>
<evidence type="ECO:0000313" key="4">
    <source>
        <dbReference type="Proteomes" id="UP000186817"/>
    </source>
</evidence>
<feature type="transmembrane region" description="Helical" evidence="2">
    <location>
        <begin position="12"/>
        <end position="29"/>
    </location>
</feature>
<comment type="caution">
    <text evidence="3">The sequence shown here is derived from an EMBL/GenBank/DDBJ whole genome shotgun (WGS) entry which is preliminary data.</text>
</comment>
<dbReference type="AlphaFoldDB" id="A0A1Q9CQX5"/>
<dbReference type="Proteomes" id="UP000186817">
    <property type="component" value="Unassembled WGS sequence"/>
</dbReference>
<reference evidence="3 4" key="1">
    <citation type="submission" date="2016-02" db="EMBL/GenBank/DDBJ databases">
        <title>Genome analysis of coral dinoflagellate symbionts highlights evolutionary adaptations to a symbiotic lifestyle.</title>
        <authorList>
            <person name="Aranda M."/>
            <person name="Li Y."/>
            <person name="Liew Y.J."/>
            <person name="Baumgarten S."/>
            <person name="Simakov O."/>
            <person name="Wilson M."/>
            <person name="Piel J."/>
            <person name="Ashoor H."/>
            <person name="Bougouffa S."/>
            <person name="Bajic V.B."/>
            <person name="Ryu T."/>
            <person name="Ravasi T."/>
            <person name="Bayer T."/>
            <person name="Micklem G."/>
            <person name="Kim H."/>
            <person name="Bhak J."/>
            <person name="Lajeunesse T.C."/>
            <person name="Voolstra C.R."/>
        </authorList>
    </citation>
    <scope>NUCLEOTIDE SEQUENCE [LARGE SCALE GENOMIC DNA]</scope>
    <source>
        <strain evidence="3 4">CCMP2467</strain>
    </source>
</reference>
<evidence type="ECO:0000256" key="1">
    <source>
        <dbReference type="SAM" id="MobiDB-lite"/>
    </source>
</evidence>
<feature type="transmembrane region" description="Helical" evidence="2">
    <location>
        <begin position="146"/>
        <end position="163"/>
    </location>
</feature>
<name>A0A1Q9CQX5_SYMMI</name>
<accession>A0A1Q9CQX5</accession>
<sequence>MAATAPSGRRQRLLAVLVLVVAACLWRWAGDSFVAPKIGAETGRSPPPRGPVRVARFAGDSAAEDSVEISAFSGFVVGLAFLPHTCYALLTAVSLVRGESFPFFGFELLSSVVSLGLVAWSLGSFLQRGRGLPAGPLGLLGLSEGLSYLVALALLAATAAAGVRAGPSLPSLSVPNVSIPQVSLPTSLPKGLDAPSLKVPDVKLPDFKAKLPDVKVPDFKVPDIKVPDIKVPDVKIPDVKVPKLPEVKVPDVKLPSKEEKKEAPAPPAPPAPAAPKKAEAGLGRELAAFHQPPTRG</sequence>
<evidence type="ECO:0000256" key="2">
    <source>
        <dbReference type="SAM" id="Phobius"/>
    </source>
</evidence>
<dbReference type="OMA" id="LAGTWAC"/>
<gene>
    <name evidence="3" type="primary">Prx</name>
    <name evidence="3" type="ORF">AK812_SmicGene33705</name>
</gene>
<evidence type="ECO:0000313" key="3">
    <source>
        <dbReference type="EMBL" id="OLP85321.1"/>
    </source>
</evidence>